<evidence type="ECO:0000313" key="5">
    <source>
        <dbReference type="Proteomes" id="UP001295794"/>
    </source>
</evidence>
<proteinExistence type="predicted"/>
<dbReference type="InterPro" id="IPR041588">
    <property type="entry name" value="Integrase_H2C2"/>
</dbReference>
<evidence type="ECO:0000313" key="4">
    <source>
        <dbReference type="EMBL" id="CAK5284029.1"/>
    </source>
</evidence>
<sequence>MFQFTLKHVRGITFSPDGLSRRRPAPGDKEYPNDKEEIFDKPPPENNENWDYDTEQPLDFEEFKRDIDTRGGYLNSMVGCAESVDNISKKLVEACDSRRAENRRVKDAYDAQGLVVPVFMLNNVANGEPLLPDLELRDNPEDPYIEDHRTGTGIEQDNKFSRQFFLKDGKMYKRSTNGIHRLVVDKHHRTYMMKACHDALGHKGLFSTKSLLETRFWWPEMERDVDWWRKTCHSCQVRQKTLLRTPPTPTMTPSVFQKIHTDVMIMGTPSNGYRYVVAARDSLTRYVEARPLQADNAKAIARFLLKDIVCCWGCPKWIVTDNAGQFVAALNWLQKKYGIKGIRISPYNSQANGTVERGHWDIRQSLYKATGGNASKWFWFFPQVLWADRITVRRGLGCSAYFAVCGAHPTIPLDIVEATWLVKYPDRIVDSADLIGLRARALAKHADHIEDMRSHVSDAKLKMVQHYELEYKHVIKDYKFVPGDLVLVRNTAIEKSLDNKMKARYLGPMIVVRKTKGGSYLVCEMNGAMFHAKVAAFRVIPYLARQKLTLSEDIKKLIDISPAKLDELVEEISDVRDYQFEGVKLKNSDSDDDDDPVEDPASVE</sequence>
<dbReference type="GO" id="GO:0003723">
    <property type="term" value="F:RNA binding"/>
    <property type="evidence" value="ECO:0007669"/>
    <property type="project" value="UniProtKB-KW"/>
</dbReference>
<dbReference type="InterPro" id="IPR036397">
    <property type="entry name" value="RNaseH_sf"/>
</dbReference>
<dbReference type="Proteomes" id="UP001295794">
    <property type="component" value="Unassembled WGS sequence"/>
</dbReference>
<comment type="caution">
    <text evidence="4">The sequence shown here is derived from an EMBL/GenBank/DDBJ whole genome shotgun (WGS) entry which is preliminary data.</text>
</comment>
<evidence type="ECO:0000259" key="3">
    <source>
        <dbReference type="PROSITE" id="PS50994"/>
    </source>
</evidence>
<dbReference type="Pfam" id="PF17921">
    <property type="entry name" value="Integrase_H2C2"/>
    <property type="match status" value="1"/>
</dbReference>
<dbReference type="PANTHER" id="PTHR37984:SF5">
    <property type="entry name" value="PROTEIN NYNRIN-LIKE"/>
    <property type="match status" value="1"/>
</dbReference>
<dbReference type="Gene3D" id="3.30.420.10">
    <property type="entry name" value="Ribonuclease H-like superfamily/Ribonuclease H"/>
    <property type="match status" value="1"/>
</dbReference>
<dbReference type="PROSITE" id="PS50994">
    <property type="entry name" value="INTEGRASE"/>
    <property type="match status" value="1"/>
</dbReference>
<evidence type="ECO:0000256" key="2">
    <source>
        <dbReference type="SAM" id="MobiDB-lite"/>
    </source>
</evidence>
<organism evidence="4 5">
    <name type="scientific">Mycena citricolor</name>
    <dbReference type="NCBI Taxonomy" id="2018698"/>
    <lineage>
        <taxon>Eukaryota</taxon>
        <taxon>Fungi</taxon>
        <taxon>Dikarya</taxon>
        <taxon>Basidiomycota</taxon>
        <taxon>Agaricomycotina</taxon>
        <taxon>Agaricomycetes</taxon>
        <taxon>Agaricomycetidae</taxon>
        <taxon>Agaricales</taxon>
        <taxon>Marasmiineae</taxon>
        <taxon>Mycenaceae</taxon>
        <taxon>Mycena</taxon>
    </lineage>
</organism>
<dbReference type="FunFam" id="1.10.340.70:FF:000001">
    <property type="entry name" value="Retrovirus-related Pol polyprotein from transposon gypsy-like Protein"/>
    <property type="match status" value="1"/>
</dbReference>
<gene>
    <name evidence="4" type="ORF">MYCIT1_LOCUS36996</name>
</gene>
<feature type="region of interest" description="Disordered" evidence="2">
    <location>
        <begin position="15"/>
        <end position="52"/>
    </location>
</feature>
<dbReference type="AlphaFoldDB" id="A0AAD2HZC6"/>
<feature type="region of interest" description="Disordered" evidence="2">
    <location>
        <begin position="583"/>
        <end position="604"/>
    </location>
</feature>
<keyword evidence="1" id="KW-0694">RNA-binding</keyword>
<dbReference type="InterPro" id="IPR012337">
    <property type="entry name" value="RNaseH-like_sf"/>
</dbReference>
<dbReference type="Gene3D" id="1.10.340.70">
    <property type="match status" value="1"/>
</dbReference>
<keyword evidence="5" id="KW-1185">Reference proteome</keyword>
<feature type="compositionally biased region" description="Basic and acidic residues" evidence="2">
    <location>
        <begin position="25"/>
        <end position="43"/>
    </location>
</feature>
<dbReference type="InterPro" id="IPR050951">
    <property type="entry name" value="Retrovirus_Pol_polyprotein"/>
</dbReference>
<dbReference type="GO" id="GO:0015074">
    <property type="term" value="P:DNA integration"/>
    <property type="evidence" value="ECO:0007669"/>
    <property type="project" value="InterPro"/>
</dbReference>
<protein>
    <recommendedName>
        <fullName evidence="3">Integrase catalytic domain-containing protein</fullName>
    </recommendedName>
</protein>
<dbReference type="EMBL" id="CAVNYO010000478">
    <property type="protein sequence ID" value="CAK5284029.1"/>
    <property type="molecule type" value="Genomic_DNA"/>
</dbReference>
<dbReference type="SUPFAM" id="SSF53098">
    <property type="entry name" value="Ribonuclease H-like"/>
    <property type="match status" value="1"/>
</dbReference>
<dbReference type="GO" id="GO:0005634">
    <property type="term" value="C:nucleus"/>
    <property type="evidence" value="ECO:0007669"/>
    <property type="project" value="UniProtKB-ARBA"/>
</dbReference>
<accession>A0AAD2HZC6</accession>
<evidence type="ECO:0000256" key="1">
    <source>
        <dbReference type="ARBA" id="ARBA00022884"/>
    </source>
</evidence>
<name>A0AAD2HZC6_9AGAR</name>
<reference evidence="4" key="1">
    <citation type="submission" date="2023-11" db="EMBL/GenBank/DDBJ databases">
        <authorList>
            <person name="De Vega J J."/>
            <person name="De Vega J J."/>
        </authorList>
    </citation>
    <scope>NUCLEOTIDE SEQUENCE</scope>
</reference>
<dbReference type="PANTHER" id="PTHR37984">
    <property type="entry name" value="PROTEIN CBG26694"/>
    <property type="match status" value="1"/>
</dbReference>
<dbReference type="InterPro" id="IPR001584">
    <property type="entry name" value="Integrase_cat-core"/>
</dbReference>
<feature type="domain" description="Integrase catalytic" evidence="3">
    <location>
        <begin position="249"/>
        <end position="368"/>
    </location>
</feature>